<organism evidence="2 3">
    <name type="scientific">Cannabis sativa</name>
    <name type="common">Hemp</name>
    <name type="synonym">Marijuana</name>
    <dbReference type="NCBI Taxonomy" id="3483"/>
    <lineage>
        <taxon>Eukaryota</taxon>
        <taxon>Viridiplantae</taxon>
        <taxon>Streptophyta</taxon>
        <taxon>Embryophyta</taxon>
        <taxon>Tracheophyta</taxon>
        <taxon>Spermatophyta</taxon>
        <taxon>Magnoliopsida</taxon>
        <taxon>eudicotyledons</taxon>
        <taxon>Gunneridae</taxon>
        <taxon>Pentapetalae</taxon>
        <taxon>rosids</taxon>
        <taxon>fabids</taxon>
        <taxon>Rosales</taxon>
        <taxon>Cannabaceae</taxon>
        <taxon>Cannabis</taxon>
    </lineage>
</organism>
<dbReference type="EnsemblPlants" id="evm.model.04.1002">
    <property type="protein sequence ID" value="cds.evm.model.04.1002"/>
    <property type="gene ID" value="evm.TU.04.1002"/>
</dbReference>
<dbReference type="AlphaFoldDB" id="A0A803PBB7"/>
<evidence type="ECO:0000313" key="3">
    <source>
        <dbReference type="Proteomes" id="UP000596661"/>
    </source>
</evidence>
<sequence length="80" mass="8346">MAKSANSSSFEKSVAHVVSLYAISTAHIVSLVVSTSSKKFVTSVTLVVLASFVASEAVRLEMSEATASLFVGYLVTTTVT</sequence>
<reference evidence="2" key="2">
    <citation type="submission" date="2021-03" db="UniProtKB">
        <authorList>
            <consortium name="EnsemblPlants"/>
        </authorList>
    </citation>
    <scope>IDENTIFICATION</scope>
</reference>
<keyword evidence="1" id="KW-0812">Transmembrane</keyword>
<keyword evidence="1" id="KW-0472">Membrane</keyword>
<protein>
    <submittedName>
        <fullName evidence="2">Uncharacterized protein</fullName>
    </submittedName>
</protein>
<dbReference type="Proteomes" id="UP000596661">
    <property type="component" value="Chromosome 4"/>
</dbReference>
<proteinExistence type="predicted"/>
<keyword evidence="3" id="KW-1185">Reference proteome</keyword>
<evidence type="ECO:0000256" key="1">
    <source>
        <dbReference type="SAM" id="Phobius"/>
    </source>
</evidence>
<dbReference type="Gramene" id="evm.model.04.1002">
    <property type="protein sequence ID" value="cds.evm.model.04.1002"/>
    <property type="gene ID" value="evm.TU.04.1002"/>
</dbReference>
<accession>A0A803PBB7</accession>
<reference evidence="2" key="1">
    <citation type="submission" date="2018-11" db="EMBL/GenBank/DDBJ databases">
        <authorList>
            <person name="Grassa J C."/>
        </authorList>
    </citation>
    <scope>NUCLEOTIDE SEQUENCE [LARGE SCALE GENOMIC DNA]</scope>
</reference>
<feature type="transmembrane region" description="Helical" evidence="1">
    <location>
        <begin position="14"/>
        <end position="33"/>
    </location>
</feature>
<dbReference type="EMBL" id="UZAU01000371">
    <property type="status" value="NOT_ANNOTATED_CDS"/>
    <property type="molecule type" value="Genomic_DNA"/>
</dbReference>
<keyword evidence="1" id="KW-1133">Transmembrane helix</keyword>
<evidence type="ECO:0000313" key="2">
    <source>
        <dbReference type="EnsemblPlants" id="cds.evm.model.04.1002"/>
    </source>
</evidence>
<name>A0A803PBB7_CANSA</name>